<accession>A0AAE1F3K6</accession>
<name>A0AAE1F3K6_PETCI</name>
<dbReference type="EMBL" id="JAWQEG010003436">
    <property type="protein sequence ID" value="KAK3866231.1"/>
    <property type="molecule type" value="Genomic_DNA"/>
</dbReference>
<evidence type="ECO:0000313" key="1">
    <source>
        <dbReference type="EMBL" id="KAK3866231.1"/>
    </source>
</evidence>
<gene>
    <name evidence="1" type="ORF">Pcinc_028220</name>
</gene>
<organism evidence="1 2">
    <name type="scientific">Petrolisthes cinctipes</name>
    <name type="common">Flat porcelain crab</name>
    <dbReference type="NCBI Taxonomy" id="88211"/>
    <lineage>
        <taxon>Eukaryota</taxon>
        <taxon>Metazoa</taxon>
        <taxon>Ecdysozoa</taxon>
        <taxon>Arthropoda</taxon>
        <taxon>Crustacea</taxon>
        <taxon>Multicrustacea</taxon>
        <taxon>Malacostraca</taxon>
        <taxon>Eumalacostraca</taxon>
        <taxon>Eucarida</taxon>
        <taxon>Decapoda</taxon>
        <taxon>Pleocyemata</taxon>
        <taxon>Anomura</taxon>
        <taxon>Galatheoidea</taxon>
        <taxon>Porcellanidae</taxon>
        <taxon>Petrolisthes</taxon>
    </lineage>
</organism>
<evidence type="ECO:0000313" key="2">
    <source>
        <dbReference type="Proteomes" id="UP001286313"/>
    </source>
</evidence>
<comment type="caution">
    <text evidence="1">The sequence shown here is derived from an EMBL/GenBank/DDBJ whole genome shotgun (WGS) entry which is preliminary data.</text>
</comment>
<proteinExistence type="predicted"/>
<dbReference type="AlphaFoldDB" id="A0AAE1F3K6"/>
<dbReference type="Proteomes" id="UP001286313">
    <property type="component" value="Unassembled WGS sequence"/>
</dbReference>
<protein>
    <submittedName>
        <fullName evidence="1">Uncharacterized protein</fullName>
    </submittedName>
</protein>
<sequence>MPIITEQASNVVYETPSCPVRISTDRHFHCSLHSACMSLEVCDPAACTVCLAWLPRVWSTSLSLQPILTDTTLQLQTWTRQEGCLPSTISRSAGGTPPWAQP</sequence>
<reference evidence="1" key="1">
    <citation type="submission" date="2023-10" db="EMBL/GenBank/DDBJ databases">
        <title>Genome assemblies of two species of porcelain crab, Petrolisthes cinctipes and Petrolisthes manimaculis (Anomura: Porcellanidae).</title>
        <authorList>
            <person name="Angst P."/>
        </authorList>
    </citation>
    <scope>NUCLEOTIDE SEQUENCE</scope>
    <source>
        <strain evidence="1">PB745_01</strain>
        <tissue evidence="1">Gill</tissue>
    </source>
</reference>
<keyword evidence="2" id="KW-1185">Reference proteome</keyword>